<reference evidence="3" key="1">
    <citation type="submission" date="2017-05" db="EMBL/GenBank/DDBJ databases">
        <authorList>
            <person name="Song R."/>
            <person name="Chenine A.L."/>
            <person name="Ruprecht R.M."/>
        </authorList>
    </citation>
    <scope>NUCLEOTIDE SEQUENCE [LARGE SCALE GENOMIC DNA]</scope>
</reference>
<evidence type="ECO:0000256" key="1">
    <source>
        <dbReference type="SAM" id="SignalP"/>
    </source>
</evidence>
<feature type="signal peptide" evidence="1">
    <location>
        <begin position="1"/>
        <end position="26"/>
    </location>
</feature>
<proteinExistence type="predicted"/>
<organism evidence="2 3">
    <name type="scientific">Zymoseptoria tritici ST99CH_1E4</name>
    <dbReference type="NCBI Taxonomy" id="1276532"/>
    <lineage>
        <taxon>Eukaryota</taxon>
        <taxon>Fungi</taxon>
        <taxon>Dikarya</taxon>
        <taxon>Ascomycota</taxon>
        <taxon>Pezizomycotina</taxon>
        <taxon>Dothideomycetes</taxon>
        <taxon>Dothideomycetidae</taxon>
        <taxon>Mycosphaerellales</taxon>
        <taxon>Mycosphaerellaceae</taxon>
        <taxon>Zymoseptoria</taxon>
    </lineage>
</organism>
<accession>A0A2H1GZ08</accession>
<dbReference type="EMBL" id="LT854261">
    <property type="protein sequence ID" value="SMR58770.1"/>
    <property type="molecule type" value="Genomic_DNA"/>
</dbReference>
<sequence length="77" mass="8563">MFRLAIISMLAATVAVNALVAKPNSANEIFERATQLRCGHFYTCDTDSDCPGWRTPEQCHRCLPDYDDGALLGYYCA</sequence>
<protein>
    <submittedName>
        <fullName evidence="2">Uncharacterized protein</fullName>
    </submittedName>
</protein>
<dbReference type="Proteomes" id="UP000245764">
    <property type="component" value="Chromosome 9"/>
</dbReference>
<keyword evidence="1" id="KW-0732">Signal</keyword>
<dbReference type="AlphaFoldDB" id="A0A2H1GZ08"/>
<evidence type="ECO:0000313" key="2">
    <source>
        <dbReference type="EMBL" id="SMR58770.1"/>
    </source>
</evidence>
<feature type="chain" id="PRO_5013877210" evidence="1">
    <location>
        <begin position="27"/>
        <end position="77"/>
    </location>
</feature>
<evidence type="ECO:0000313" key="3">
    <source>
        <dbReference type="Proteomes" id="UP000245764"/>
    </source>
</evidence>
<gene>
    <name evidence="2" type="ORF">ZT1E4_G9505</name>
</gene>
<name>A0A2H1GZ08_ZYMTR</name>